<evidence type="ECO:0000256" key="7">
    <source>
        <dbReference type="ARBA" id="ARBA00022723"/>
    </source>
</evidence>
<keyword evidence="6 13" id="KW-0548">Nucleotidyltransferase</keyword>
<comment type="similarity">
    <text evidence="1 13">Belongs to the reverse transcriptase family. Telomerase subfamily.</text>
</comment>
<keyword evidence="15" id="KW-0472">Membrane</keyword>
<keyword evidence="8 13" id="KW-0460">Magnesium</keyword>
<organism evidence="17 18">
    <name type="scientific">Striga asiatica</name>
    <name type="common">Asiatic witchweed</name>
    <name type="synonym">Buchnera asiatica</name>
    <dbReference type="NCBI Taxonomy" id="4170"/>
    <lineage>
        <taxon>Eukaryota</taxon>
        <taxon>Viridiplantae</taxon>
        <taxon>Streptophyta</taxon>
        <taxon>Embryophyta</taxon>
        <taxon>Tracheophyta</taxon>
        <taxon>Spermatophyta</taxon>
        <taxon>Magnoliopsida</taxon>
        <taxon>eudicotyledons</taxon>
        <taxon>Gunneridae</taxon>
        <taxon>Pentapetalae</taxon>
        <taxon>asterids</taxon>
        <taxon>lamiids</taxon>
        <taxon>Lamiales</taxon>
        <taxon>Orobanchaceae</taxon>
        <taxon>Buchnereae</taxon>
        <taxon>Striga</taxon>
    </lineage>
</organism>
<dbReference type="GO" id="GO:0070034">
    <property type="term" value="F:telomerase RNA binding"/>
    <property type="evidence" value="ECO:0007669"/>
    <property type="project" value="TreeGrafter"/>
</dbReference>
<evidence type="ECO:0000256" key="9">
    <source>
        <dbReference type="ARBA" id="ARBA00022895"/>
    </source>
</evidence>
<accession>A0A5A7P506</accession>
<proteinExistence type="inferred from homology"/>
<evidence type="ECO:0000256" key="11">
    <source>
        <dbReference type="ARBA" id="ARBA00023242"/>
    </source>
</evidence>
<dbReference type="PANTHER" id="PTHR12066:SF0">
    <property type="entry name" value="TELOMERASE REVERSE TRANSCRIPTASE"/>
    <property type="match status" value="1"/>
</dbReference>
<evidence type="ECO:0000256" key="5">
    <source>
        <dbReference type="ARBA" id="ARBA00022679"/>
    </source>
</evidence>
<dbReference type="GO" id="GO:0046872">
    <property type="term" value="F:metal ion binding"/>
    <property type="evidence" value="ECO:0007669"/>
    <property type="project" value="UniProtKB-KW"/>
</dbReference>
<evidence type="ECO:0000256" key="12">
    <source>
        <dbReference type="ARBA" id="ARBA00048173"/>
    </source>
</evidence>
<keyword evidence="10 13" id="KW-0695">RNA-directed DNA polymerase</keyword>
<sequence>MARKRERVPEVLWRLFRTRARPLVDTILALIPPPADAECRCPLGRCLACSGDEAMSFLVGPGDSADYRKLLTGCFVVVSENAPPIPPVFDPHCRWSQREIVRRSIEMIMQEQASSLNLICCSYDKSSRSSAVVDTLTSLKWSILLKRVGDALMMYLLKYTSIFLPLRHKKFYQIVGFPISDLCGKISRRTPDSKSQLCSHVSEGSRKKTKRVEGIEPATGKELSTLSPNLEPSSNPITIFAGSCFSQEESPHNKRERSLKEDTARPKKRKREFSWQRQRKHKQLVVQEKQSLIPYGENCCNTDNLSSGLLKDERASSCQTRVAINSRCFCCSVFQNAPKMKRNAEIARQNIFYKLEDSTSMLPRKRILIDILYTVKPNGCGASVLFNNIFRSFGMNNHPGITPCLHRKDNCPVLSTCLYHSLTKLLKNLIRETQNCRYLKLLDKHCPMGSSYEDTNRDTSTRFKGNNPRSILSMRKQNGVQPDGNWFSVSNAKNSRMTHFDIDQKERVEYRCPKKQVVSFVWAICRRIVPVPLLGEPSNWRVLRKNISRFIQLRKFEKFSLKECIYKLKISKFPLLSVKHVGDRLNGCSQLGITDVARHAIFQCWMFWFFSCLVSPLVQAHFYVTESEHGKQEVQYYRKSTWVKLIKEAECLKDGRFCQLDHTSVEKIIRNRSFGFSRARLRPKLNGFRMLTNLQAPSRMSVDPPRNPSNQKLLRLALPDRRAKCRFFKSVNSILQDLHVVLKGLWIKEPVKLGSSVFDYNDVYRKLVPFLFHLKNGSTRMPSMFLVVSDVSKAFDSIDQDKLLSVMNDVVLENEYDLEKFTQVICTKKSLKVHLHVTLANGDNIGEFGKITPRLPAQALDSVLIKKGLSRNIRKDKILGILKEHITRNVVQLHNNFFLQNVGIPQGSVLSSLLCSFYYGHMERNVVFPFLEKVTEGPSGELDTSGISVSKGILSKRAATCGPSYLLLRFIDDFLFVSTSKRQASMFFYQLGCGVREYNCSMNEEKYGLNFDINGSQQCRSNRLHVGKDGVSYLRWSGLLVNCSTLEIQADYTRYQSTHLSSTLTVSCRGQVGQQLKSKLRCYLRPKCHPIFYNSNINSPRVVRLNIYQVFLLCAMKFVCYVKNLSILPRLSPQFHFNAIDSSLRYMNRLIKKKMYSFDIETAFRPKYNVKKKEIVWLGLYAYCRVLGKKQSGYKELLSLLRSKLKSYGKVKNMSTQLKYAIDDAHSSVLWSINHICGGAQIFPINGFKVDTSSHDRDVWELRWHGDAAWECPQFVEPTFNLNFEGVQCDVNALQGKVVDNRVEMPKKRVVDEVDNEEDEVEWNKVVEAMKGKEVMAEKENTVKMFRHMFHFSKSWCTRKRFEDNEKVLISEVALTTIPQQECGLSGFVSKIRMGNGKETTTMLDFGDSINLMSYSIFMQLGLESLIVPMAFVVLYVGKVPNTGNDHTILLVRPFMATTNTLINVRDGCVTLSVLGDTINFSMNDAMI</sequence>
<feature type="transmembrane region" description="Helical" evidence="15">
    <location>
        <begin position="1412"/>
        <end position="1437"/>
    </location>
</feature>
<dbReference type="GO" id="GO:0003720">
    <property type="term" value="F:telomerase activity"/>
    <property type="evidence" value="ECO:0007669"/>
    <property type="project" value="InterPro"/>
</dbReference>
<keyword evidence="11 13" id="KW-0539">Nucleus</keyword>
<evidence type="ECO:0000259" key="16">
    <source>
        <dbReference type="PROSITE" id="PS50878"/>
    </source>
</evidence>
<dbReference type="GO" id="GO:0000781">
    <property type="term" value="C:chromosome, telomeric region"/>
    <property type="evidence" value="ECO:0007669"/>
    <property type="project" value="UniProtKB-SubCell"/>
</dbReference>
<dbReference type="InterPro" id="IPR021891">
    <property type="entry name" value="Telomerase_RBD"/>
</dbReference>
<feature type="domain" description="Reverse transcriptase" evidence="16">
    <location>
        <begin position="663"/>
        <end position="1041"/>
    </location>
</feature>
<gene>
    <name evidence="17" type="ORF">STAS_03414</name>
</gene>
<evidence type="ECO:0000256" key="8">
    <source>
        <dbReference type="ARBA" id="ARBA00022842"/>
    </source>
</evidence>
<dbReference type="GO" id="GO:0042162">
    <property type="term" value="F:telomeric DNA binding"/>
    <property type="evidence" value="ECO:0007669"/>
    <property type="project" value="TreeGrafter"/>
</dbReference>
<dbReference type="EC" id="2.7.7.49" evidence="2 13"/>
<dbReference type="SMART" id="SM00975">
    <property type="entry name" value="Telomerase_RBD"/>
    <property type="match status" value="1"/>
</dbReference>
<evidence type="ECO:0000256" key="4">
    <source>
        <dbReference type="ARBA" id="ARBA00022454"/>
    </source>
</evidence>
<keyword evidence="18" id="KW-1185">Reference proteome</keyword>
<evidence type="ECO:0000313" key="17">
    <source>
        <dbReference type="EMBL" id="GER27691.1"/>
    </source>
</evidence>
<protein>
    <recommendedName>
        <fullName evidence="3 13">Telomerase reverse transcriptase</fullName>
        <ecNumber evidence="2 13">2.7.7.49</ecNumber>
    </recommendedName>
    <alternativeName>
        <fullName evidence="13">Telomerase catalytic subunit</fullName>
    </alternativeName>
</protein>
<feature type="region of interest" description="Disordered" evidence="14">
    <location>
        <begin position="194"/>
        <end position="213"/>
    </location>
</feature>
<evidence type="ECO:0000256" key="10">
    <source>
        <dbReference type="ARBA" id="ARBA00022918"/>
    </source>
</evidence>
<evidence type="ECO:0000256" key="14">
    <source>
        <dbReference type="SAM" id="MobiDB-lite"/>
    </source>
</evidence>
<dbReference type="GO" id="GO:0007004">
    <property type="term" value="P:telomere maintenance via telomerase"/>
    <property type="evidence" value="ECO:0007669"/>
    <property type="project" value="TreeGrafter"/>
</dbReference>
<name>A0A5A7P506_STRAF</name>
<comment type="caution">
    <text evidence="17">The sequence shown here is derived from an EMBL/GenBank/DDBJ whole genome shotgun (WGS) entry which is preliminary data.</text>
</comment>
<comment type="catalytic activity">
    <reaction evidence="12 13">
        <text>DNA(n) + a 2'-deoxyribonucleoside 5'-triphosphate = DNA(n+1) + diphosphate</text>
        <dbReference type="Rhea" id="RHEA:22508"/>
        <dbReference type="Rhea" id="RHEA-COMP:17339"/>
        <dbReference type="Rhea" id="RHEA-COMP:17340"/>
        <dbReference type="ChEBI" id="CHEBI:33019"/>
        <dbReference type="ChEBI" id="CHEBI:61560"/>
        <dbReference type="ChEBI" id="CHEBI:173112"/>
        <dbReference type="EC" id="2.7.7.49"/>
    </reaction>
</comment>
<evidence type="ECO:0000256" key="3">
    <source>
        <dbReference type="ARBA" id="ARBA00016182"/>
    </source>
</evidence>
<keyword evidence="4 13" id="KW-0158">Chromosome</keyword>
<dbReference type="Gene3D" id="1.10.357.90">
    <property type="match status" value="1"/>
</dbReference>
<feature type="region of interest" description="Disordered" evidence="14">
    <location>
        <begin position="246"/>
        <end position="274"/>
    </location>
</feature>
<keyword evidence="9 13" id="KW-0779">Telomere</keyword>
<keyword evidence="15" id="KW-0812">Transmembrane</keyword>
<dbReference type="InterPro" id="IPR000477">
    <property type="entry name" value="RT_dom"/>
</dbReference>
<dbReference type="InterPro" id="IPR049139">
    <property type="entry name" value="TERT_C"/>
</dbReference>
<dbReference type="Gene3D" id="1.10.132.70">
    <property type="match status" value="1"/>
</dbReference>
<evidence type="ECO:0000256" key="1">
    <source>
        <dbReference type="ARBA" id="ARBA00008001"/>
    </source>
</evidence>
<dbReference type="GO" id="GO:0000333">
    <property type="term" value="C:telomerase catalytic core complex"/>
    <property type="evidence" value="ECO:0007669"/>
    <property type="project" value="TreeGrafter"/>
</dbReference>
<comment type="function">
    <text evidence="13">Telomerase is a ribonucleoprotein enzyme essential for the replication of chromosome termini in most eukaryotes. It elongates telomeres. It is a reverse transcriptase that adds simple sequence repeats to chromosome ends by copying a template sequence within the RNA component of the enzyme.</text>
</comment>
<reference evidence="18" key="1">
    <citation type="journal article" date="2019" name="Curr. Biol.">
        <title>Genome Sequence of Striga asiatica Provides Insight into the Evolution of Plant Parasitism.</title>
        <authorList>
            <person name="Yoshida S."/>
            <person name="Kim S."/>
            <person name="Wafula E.K."/>
            <person name="Tanskanen J."/>
            <person name="Kim Y.M."/>
            <person name="Honaas L."/>
            <person name="Yang Z."/>
            <person name="Spallek T."/>
            <person name="Conn C.E."/>
            <person name="Ichihashi Y."/>
            <person name="Cheong K."/>
            <person name="Cui S."/>
            <person name="Der J.P."/>
            <person name="Gundlach H."/>
            <person name="Jiao Y."/>
            <person name="Hori C."/>
            <person name="Ishida J.K."/>
            <person name="Kasahara H."/>
            <person name="Kiba T."/>
            <person name="Kim M.S."/>
            <person name="Koo N."/>
            <person name="Laohavisit A."/>
            <person name="Lee Y.H."/>
            <person name="Lumba S."/>
            <person name="McCourt P."/>
            <person name="Mortimer J.C."/>
            <person name="Mutuku J.M."/>
            <person name="Nomura T."/>
            <person name="Sasaki-Sekimoto Y."/>
            <person name="Seto Y."/>
            <person name="Wang Y."/>
            <person name="Wakatake T."/>
            <person name="Sakakibara H."/>
            <person name="Demura T."/>
            <person name="Yamaguchi S."/>
            <person name="Yoneyama K."/>
            <person name="Manabe R.I."/>
            <person name="Nelson D.C."/>
            <person name="Schulman A.H."/>
            <person name="Timko M.P."/>
            <person name="dePamphilis C.W."/>
            <person name="Choi D."/>
            <person name="Shirasu K."/>
        </authorList>
    </citation>
    <scope>NUCLEOTIDE SEQUENCE [LARGE SCALE GENOMIC DNA]</scope>
    <source>
        <strain evidence="18">cv. UVA1</strain>
    </source>
</reference>
<keyword evidence="7 13" id="KW-0479">Metal-binding</keyword>
<feature type="compositionally biased region" description="Basic and acidic residues" evidence="14">
    <location>
        <begin position="203"/>
        <end position="213"/>
    </location>
</feature>
<dbReference type="PROSITE" id="PS50878">
    <property type="entry name" value="RT_POL"/>
    <property type="match status" value="1"/>
</dbReference>
<dbReference type="OrthoDB" id="289721at2759"/>
<evidence type="ECO:0000256" key="15">
    <source>
        <dbReference type="SAM" id="Phobius"/>
    </source>
</evidence>
<evidence type="ECO:0000256" key="2">
    <source>
        <dbReference type="ARBA" id="ARBA00012493"/>
    </source>
</evidence>
<keyword evidence="5 13" id="KW-0808">Transferase</keyword>
<evidence type="ECO:0000256" key="13">
    <source>
        <dbReference type="RuleBase" id="RU365061"/>
    </source>
</evidence>
<keyword evidence="15" id="KW-1133">Transmembrane helix</keyword>
<feature type="compositionally biased region" description="Basic and acidic residues" evidence="14">
    <location>
        <begin position="249"/>
        <end position="265"/>
    </location>
</feature>
<evidence type="ECO:0000256" key="6">
    <source>
        <dbReference type="ARBA" id="ARBA00022695"/>
    </source>
</evidence>
<dbReference type="PRINTS" id="PR01365">
    <property type="entry name" value="TELOMERASERT"/>
</dbReference>
<dbReference type="Pfam" id="PF12009">
    <property type="entry name" value="Telomerase_RBD"/>
    <property type="match status" value="1"/>
</dbReference>
<dbReference type="InterPro" id="IPR003545">
    <property type="entry name" value="Telomerase_RT"/>
</dbReference>
<dbReference type="Pfam" id="PF21399">
    <property type="entry name" value="TERT_C"/>
    <property type="match status" value="1"/>
</dbReference>
<dbReference type="PANTHER" id="PTHR12066">
    <property type="entry name" value="TELOMERASE REVERSE TRANSCRIPTASE"/>
    <property type="match status" value="1"/>
</dbReference>
<evidence type="ECO:0000313" key="18">
    <source>
        <dbReference type="Proteomes" id="UP000325081"/>
    </source>
</evidence>
<dbReference type="EMBL" id="BKCP01002113">
    <property type="protein sequence ID" value="GER27691.1"/>
    <property type="molecule type" value="Genomic_DNA"/>
</dbReference>
<dbReference type="Proteomes" id="UP000325081">
    <property type="component" value="Unassembled WGS sequence"/>
</dbReference>
<dbReference type="CDD" id="cd01648">
    <property type="entry name" value="TERT"/>
    <property type="match status" value="1"/>
</dbReference>
<comment type="subcellular location">
    <subcellularLocation>
        <location evidence="13">Nucleus</location>
    </subcellularLocation>
    <subcellularLocation>
        <location evidence="13">Chromosome</location>
        <location evidence="13">Telomere</location>
    </subcellularLocation>
</comment>